<keyword evidence="2" id="KW-1185">Reference proteome</keyword>
<protein>
    <submittedName>
        <fullName evidence="1">Uncharacterized protein</fullName>
    </submittedName>
</protein>
<name>A0A8H7WES6_9HELO</name>
<dbReference type="Proteomes" id="UP000664132">
    <property type="component" value="Unassembled WGS sequence"/>
</dbReference>
<evidence type="ECO:0000313" key="2">
    <source>
        <dbReference type="Proteomes" id="UP000664132"/>
    </source>
</evidence>
<accession>A0A8H7WES6</accession>
<sequence>MSMNTTDAMEGIETAMSDLEINTLLSKRNGTESTFGLEMELAFTINRQSYFTWLDTNPHIPPLTPTTTNTTAQPVPPTTGPQPAIFTTGAYLMPSRKEYGKSFEPEQSYQTIRKYYRCIGTELVSKVSGDLSLGLKVEGRYTPGGFADAIYATKTLEEVRSQISGYSAGEEIDGTIIKRLTNLGCRNWVALNVSMSRENKPTTIEFRNYHGETDPVDIKYWVEFCGHMMRFAHLLLKAEIKLQDPKAKSAAEKAQSQPLLADYVKEDILEVIGMSNEAKKHFQNKRNLYHNAANAANRTMEEYMIEKRIERSTLDRPTLPRVLGEADK</sequence>
<gene>
    <name evidence="1" type="ORF">IFR04_003427</name>
</gene>
<reference evidence="1" key="1">
    <citation type="submission" date="2021-02" db="EMBL/GenBank/DDBJ databases">
        <title>Genome sequence Cadophora malorum strain M34.</title>
        <authorList>
            <person name="Stefanovic E."/>
            <person name="Vu D."/>
            <person name="Scully C."/>
            <person name="Dijksterhuis J."/>
            <person name="Roader J."/>
            <person name="Houbraken J."/>
        </authorList>
    </citation>
    <scope>NUCLEOTIDE SEQUENCE</scope>
    <source>
        <strain evidence="1">M34</strain>
    </source>
</reference>
<dbReference type="AlphaFoldDB" id="A0A8H7WES6"/>
<dbReference type="OrthoDB" id="412402at2759"/>
<proteinExistence type="predicted"/>
<comment type="caution">
    <text evidence="1">The sequence shown here is derived from an EMBL/GenBank/DDBJ whole genome shotgun (WGS) entry which is preliminary data.</text>
</comment>
<organism evidence="1 2">
    <name type="scientific">Cadophora malorum</name>
    <dbReference type="NCBI Taxonomy" id="108018"/>
    <lineage>
        <taxon>Eukaryota</taxon>
        <taxon>Fungi</taxon>
        <taxon>Dikarya</taxon>
        <taxon>Ascomycota</taxon>
        <taxon>Pezizomycotina</taxon>
        <taxon>Leotiomycetes</taxon>
        <taxon>Helotiales</taxon>
        <taxon>Ploettnerulaceae</taxon>
        <taxon>Cadophora</taxon>
    </lineage>
</organism>
<evidence type="ECO:0000313" key="1">
    <source>
        <dbReference type="EMBL" id="KAG4423460.1"/>
    </source>
</evidence>
<dbReference type="EMBL" id="JAFJYH010000034">
    <property type="protein sequence ID" value="KAG4423460.1"/>
    <property type="molecule type" value="Genomic_DNA"/>
</dbReference>